<dbReference type="AlphaFoldDB" id="A0A7V1LNT7"/>
<accession>A0A7V1LNT7</accession>
<dbReference type="PROSITE" id="PS51257">
    <property type="entry name" value="PROKAR_LIPOPROTEIN"/>
    <property type="match status" value="1"/>
</dbReference>
<evidence type="ECO:0008006" key="2">
    <source>
        <dbReference type="Google" id="ProtNLM"/>
    </source>
</evidence>
<feature type="non-terminal residue" evidence="1">
    <location>
        <position position="224"/>
    </location>
</feature>
<dbReference type="GO" id="GO:0030288">
    <property type="term" value="C:outer membrane-bounded periplasmic space"/>
    <property type="evidence" value="ECO:0007669"/>
    <property type="project" value="InterPro"/>
</dbReference>
<dbReference type="Pfam" id="PF03783">
    <property type="entry name" value="CsgG"/>
    <property type="match status" value="1"/>
</dbReference>
<name>A0A7V1LNT7_CALAY</name>
<protein>
    <recommendedName>
        <fullName evidence="2">Curli production assembly/transport component CsgG</fullName>
    </recommendedName>
</protein>
<sequence length="224" mass="24731">MRIPMNMLRTLLGTTALLLLFSCATTIPVKVRKPAEFNVGAIRTLAVSDFQFKGNWDFSADEKPGSAAAKKLQRALMKKRKGELNPYKAYPGATVSDKLTAKLVDNGYYTVVERKKLETLLKEQSLSLSGLVEPEQALEVGRMIGAGGLLTGSGSYSVKDIGAWEEYTETKKNKKGEKIKVTKKRYRISRFVQAELTYRLIDLSTGKILVSKSNRLANYSAGGL</sequence>
<dbReference type="Proteomes" id="UP000886005">
    <property type="component" value="Unassembled WGS sequence"/>
</dbReference>
<dbReference type="Gene3D" id="3.40.50.10610">
    <property type="entry name" value="ABC-type transport auxiliary lipoprotein component"/>
    <property type="match status" value="1"/>
</dbReference>
<reference evidence="1" key="1">
    <citation type="journal article" date="2020" name="mSystems">
        <title>Genome- and Community-Level Interaction Insights into Carbon Utilization and Element Cycling Functions of Hydrothermarchaeota in Hydrothermal Sediment.</title>
        <authorList>
            <person name="Zhou Z."/>
            <person name="Liu Y."/>
            <person name="Xu W."/>
            <person name="Pan J."/>
            <person name="Luo Z.H."/>
            <person name="Li M."/>
        </authorList>
    </citation>
    <scope>NUCLEOTIDE SEQUENCE [LARGE SCALE GENOMIC DNA]</scope>
    <source>
        <strain evidence="1">HyVt-456</strain>
    </source>
</reference>
<dbReference type="EMBL" id="DRLD01000326">
    <property type="protein sequence ID" value="HED11345.1"/>
    <property type="molecule type" value="Genomic_DNA"/>
</dbReference>
<proteinExistence type="predicted"/>
<gene>
    <name evidence="1" type="ORF">ENJ10_11705</name>
</gene>
<dbReference type="InterPro" id="IPR005534">
    <property type="entry name" value="Curli_assmbl/transp-comp_CsgG"/>
</dbReference>
<evidence type="ECO:0000313" key="1">
    <source>
        <dbReference type="EMBL" id="HED11345.1"/>
    </source>
</evidence>
<comment type="caution">
    <text evidence="1">The sequence shown here is derived from an EMBL/GenBank/DDBJ whole genome shotgun (WGS) entry which is preliminary data.</text>
</comment>
<organism evidence="1">
    <name type="scientific">Caldithrix abyssi</name>
    <dbReference type="NCBI Taxonomy" id="187145"/>
    <lineage>
        <taxon>Bacteria</taxon>
        <taxon>Pseudomonadati</taxon>
        <taxon>Calditrichota</taxon>
        <taxon>Calditrichia</taxon>
        <taxon>Calditrichales</taxon>
        <taxon>Calditrichaceae</taxon>
        <taxon>Caldithrix</taxon>
    </lineage>
</organism>